<keyword evidence="2" id="KW-1185">Reference proteome</keyword>
<evidence type="ECO:0000313" key="1">
    <source>
        <dbReference type="EMBL" id="KAG8552841.1"/>
    </source>
</evidence>
<reference evidence="1" key="1">
    <citation type="thesis" date="2020" institute="ProQuest LLC" country="789 East Eisenhower Parkway, Ann Arbor, MI, USA">
        <title>Comparative Genomics and Chromosome Evolution.</title>
        <authorList>
            <person name="Mudd A.B."/>
        </authorList>
    </citation>
    <scope>NUCLEOTIDE SEQUENCE</scope>
    <source>
        <strain evidence="1">237g6f4</strain>
        <tissue evidence="1">Blood</tissue>
    </source>
</reference>
<organism evidence="1 2">
    <name type="scientific">Engystomops pustulosus</name>
    <name type="common">Tungara frog</name>
    <name type="synonym">Physalaemus pustulosus</name>
    <dbReference type="NCBI Taxonomy" id="76066"/>
    <lineage>
        <taxon>Eukaryota</taxon>
        <taxon>Metazoa</taxon>
        <taxon>Chordata</taxon>
        <taxon>Craniata</taxon>
        <taxon>Vertebrata</taxon>
        <taxon>Euteleostomi</taxon>
        <taxon>Amphibia</taxon>
        <taxon>Batrachia</taxon>
        <taxon>Anura</taxon>
        <taxon>Neobatrachia</taxon>
        <taxon>Hyloidea</taxon>
        <taxon>Leptodactylidae</taxon>
        <taxon>Leiuperinae</taxon>
        <taxon>Engystomops</taxon>
    </lineage>
</organism>
<gene>
    <name evidence="1" type="ORF">GDO81_003104</name>
</gene>
<dbReference type="EMBL" id="WNYA01000010">
    <property type="protein sequence ID" value="KAG8552841.1"/>
    <property type="molecule type" value="Genomic_DNA"/>
</dbReference>
<dbReference type="Proteomes" id="UP000824782">
    <property type="component" value="Unassembled WGS sequence"/>
</dbReference>
<proteinExistence type="predicted"/>
<comment type="caution">
    <text evidence="1">The sequence shown here is derived from an EMBL/GenBank/DDBJ whole genome shotgun (WGS) entry which is preliminary data.</text>
</comment>
<evidence type="ECO:0000313" key="2">
    <source>
        <dbReference type="Proteomes" id="UP000824782"/>
    </source>
</evidence>
<dbReference type="AlphaFoldDB" id="A0AAV6ZU89"/>
<protein>
    <submittedName>
        <fullName evidence="1">Uncharacterized protein</fullName>
    </submittedName>
</protein>
<accession>A0AAV6ZU89</accession>
<sequence>MGHHMRSESIGRLQPEVLQRMTVIEVLFGVWNSGYPSSPGPPSPLLQVELDPLSGLKDVESFVIEGPYLASVPVPLHPGTLGRPISHKALGLLF</sequence>
<name>A0AAV6ZU89_ENGPU</name>